<evidence type="ECO:0000313" key="1">
    <source>
        <dbReference type="EMBL" id="GBM89152.1"/>
    </source>
</evidence>
<protein>
    <submittedName>
        <fullName evidence="2">Uncharacterized protein</fullName>
    </submittedName>
</protein>
<proteinExistence type="predicted"/>
<dbReference type="EMBL" id="BGPR01110453">
    <property type="protein sequence ID" value="GBM89154.1"/>
    <property type="molecule type" value="Genomic_DNA"/>
</dbReference>
<sequence length="120" mass="13732">MFGRHFWRTSDKILPPRLDCRKYLIFPQQIWLELSKEEHVLLSLSQLCHQFNNCEGPRWPSGKVSAPELEGSRFETRFHRISAAYAVPLYVKSYVRAKLPPAGVMRKFGGSASSGIVLVI</sequence>
<gene>
    <name evidence="1" type="ORF">AVEN_32719_1</name>
    <name evidence="2" type="ORF">AVEN_43950_1</name>
</gene>
<organism evidence="2 3">
    <name type="scientific">Araneus ventricosus</name>
    <name type="common">Orbweaver spider</name>
    <name type="synonym">Epeira ventricosa</name>
    <dbReference type="NCBI Taxonomy" id="182803"/>
    <lineage>
        <taxon>Eukaryota</taxon>
        <taxon>Metazoa</taxon>
        <taxon>Ecdysozoa</taxon>
        <taxon>Arthropoda</taxon>
        <taxon>Chelicerata</taxon>
        <taxon>Arachnida</taxon>
        <taxon>Araneae</taxon>
        <taxon>Araneomorphae</taxon>
        <taxon>Entelegynae</taxon>
        <taxon>Araneoidea</taxon>
        <taxon>Araneidae</taxon>
        <taxon>Araneus</taxon>
    </lineage>
</organism>
<comment type="caution">
    <text evidence="2">The sequence shown here is derived from an EMBL/GenBank/DDBJ whole genome shotgun (WGS) entry which is preliminary data.</text>
</comment>
<evidence type="ECO:0000313" key="2">
    <source>
        <dbReference type="EMBL" id="GBM89154.1"/>
    </source>
</evidence>
<evidence type="ECO:0000313" key="3">
    <source>
        <dbReference type="Proteomes" id="UP000499080"/>
    </source>
</evidence>
<dbReference type="EMBL" id="BGPR01110452">
    <property type="protein sequence ID" value="GBM89152.1"/>
    <property type="molecule type" value="Genomic_DNA"/>
</dbReference>
<dbReference type="AlphaFoldDB" id="A0A4Y2JGR2"/>
<keyword evidence="3" id="KW-1185">Reference proteome</keyword>
<dbReference type="Proteomes" id="UP000499080">
    <property type="component" value="Unassembled WGS sequence"/>
</dbReference>
<reference evidence="2 3" key="1">
    <citation type="journal article" date="2019" name="Sci. Rep.">
        <title>Orb-weaving spider Araneus ventricosus genome elucidates the spidroin gene catalogue.</title>
        <authorList>
            <person name="Kono N."/>
            <person name="Nakamura H."/>
            <person name="Ohtoshi R."/>
            <person name="Moran D.A.P."/>
            <person name="Shinohara A."/>
            <person name="Yoshida Y."/>
            <person name="Fujiwara M."/>
            <person name="Mori M."/>
            <person name="Tomita M."/>
            <person name="Arakawa K."/>
        </authorList>
    </citation>
    <scope>NUCLEOTIDE SEQUENCE [LARGE SCALE GENOMIC DNA]</scope>
</reference>
<name>A0A4Y2JGR2_ARAVE</name>
<accession>A0A4Y2JGR2</accession>